<accession>A0A8J2NRA0</accession>
<sequence>MADRLLGKQWNDDPESQNNNLNISSEAPDYKIGSKRNKIKISLGISRRTIFIITMILTLGLAAAGIAKKI</sequence>
<keyword evidence="2" id="KW-0472">Membrane</keyword>
<dbReference type="Proteomes" id="UP000708208">
    <property type="component" value="Unassembled WGS sequence"/>
</dbReference>
<feature type="transmembrane region" description="Helical" evidence="2">
    <location>
        <begin position="45"/>
        <end position="67"/>
    </location>
</feature>
<proteinExistence type="predicted"/>
<reference evidence="3" key="1">
    <citation type="submission" date="2021-06" db="EMBL/GenBank/DDBJ databases">
        <authorList>
            <person name="Hodson N. C."/>
            <person name="Mongue J. A."/>
            <person name="Jaron S. K."/>
        </authorList>
    </citation>
    <scope>NUCLEOTIDE SEQUENCE</scope>
</reference>
<protein>
    <submittedName>
        <fullName evidence="3">Uncharacterized protein</fullName>
    </submittedName>
</protein>
<organism evidence="3 4">
    <name type="scientific">Allacma fusca</name>
    <dbReference type="NCBI Taxonomy" id="39272"/>
    <lineage>
        <taxon>Eukaryota</taxon>
        <taxon>Metazoa</taxon>
        <taxon>Ecdysozoa</taxon>
        <taxon>Arthropoda</taxon>
        <taxon>Hexapoda</taxon>
        <taxon>Collembola</taxon>
        <taxon>Symphypleona</taxon>
        <taxon>Sminthuridae</taxon>
        <taxon>Allacma</taxon>
    </lineage>
</organism>
<name>A0A8J2NRA0_9HEXA</name>
<keyword evidence="4" id="KW-1185">Reference proteome</keyword>
<evidence type="ECO:0000313" key="3">
    <source>
        <dbReference type="EMBL" id="CAG7722822.1"/>
    </source>
</evidence>
<evidence type="ECO:0000313" key="4">
    <source>
        <dbReference type="Proteomes" id="UP000708208"/>
    </source>
</evidence>
<dbReference type="AlphaFoldDB" id="A0A8J2NRA0"/>
<gene>
    <name evidence="3" type="ORF">AFUS01_LOCUS11934</name>
</gene>
<dbReference type="EMBL" id="CAJVCH010092661">
    <property type="protein sequence ID" value="CAG7722822.1"/>
    <property type="molecule type" value="Genomic_DNA"/>
</dbReference>
<comment type="caution">
    <text evidence="3">The sequence shown here is derived from an EMBL/GenBank/DDBJ whole genome shotgun (WGS) entry which is preliminary data.</text>
</comment>
<feature type="region of interest" description="Disordered" evidence="1">
    <location>
        <begin position="1"/>
        <end position="25"/>
    </location>
</feature>
<evidence type="ECO:0000256" key="1">
    <source>
        <dbReference type="SAM" id="MobiDB-lite"/>
    </source>
</evidence>
<keyword evidence="2" id="KW-0812">Transmembrane</keyword>
<evidence type="ECO:0000256" key="2">
    <source>
        <dbReference type="SAM" id="Phobius"/>
    </source>
</evidence>
<feature type="compositionally biased region" description="Polar residues" evidence="1">
    <location>
        <begin position="16"/>
        <end position="25"/>
    </location>
</feature>
<keyword evidence="2" id="KW-1133">Transmembrane helix</keyword>